<dbReference type="Pfam" id="PF12704">
    <property type="entry name" value="MacB_PCD"/>
    <property type="match status" value="1"/>
</dbReference>
<comment type="caution">
    <text evidence="10">The sequence shown here is derived from an EMBL/GenBank/DDBJ whole genome shotgun (WGS) entry which is preliminary data.</text>
</comment>
<reference evidence="10" key="1">
    <citation type="submission" date="2021-02" db="EMBL/GenBank/DDBJ databases">
        <title>PHA producing bacteria isolated from coastal sediment in Guangdong, Shenzhen.</title>
        <authorList>
            <person name="Zheng W."/>
            <person name="Yu S."/>
            <person name="Huang Y."/>
        </authorList>
    </citation>
    <scope>NUCLEOTIDE SEQUENCE</scope>
    <source>
        <strain evidence="10">TN14-10</strain>
    </source>
</reference>
<dbReference type="PANTHER" id="PTHR30572:SF4">
    <property type="entry name" value="ABC TRANSPORTER PERMEASE YTRF"/>
    <property type="match status" value="1"/>
</dbReference>
<feature type="transmembrane region" description="Helical" evidence="7">
    <location>
        <begin position="15"/>
        <end position="38"/>
    </location>
</feature>
<keyword evidence="11" id="KW-1185">Reference proteome</keyword>
<proteinExistence type="inferred from homology"/>
<dbReference type="Proteomes" id="UP000664303">
    <property type="component" value="Unassembled WGS sequence"/>
</dbReference>
<comment type="similarity">
    <text evidence="6">Belongs to the ABC-4 integral membrane protein family.</text>
</comment>
<evidence type="ECO:0000256" key="2">
    <source>
        <dbReference type="ARBA" id="ARBA00022475"/>
    </source>
</evidence>
<evidence type="ECO:0000256" key="4">
    <source>
        <dbReference type="ARBA" id="ARBA00022989"/>
    </source>
</evidence>
<evidence type="ECO:0000256" key="3">
    <source>
        <dbReference type="ARBA" id="ARBA00022692"/>
    </source>
</evidence>
<evidence type="ECO:0000259" key="9">
    <source>
        <dbReference type="Pfam" id="PF12704"/>
    </source>
</evidence>
<evidence type="ECO:0000259" key="8">
    <source>
        <dbReference type="Pfam" id="PF02687"/>
    </source>
</evidence>
<evidence type="ECO:0000313" key="11">
    <source>
        <dbReference type="Proteomes" id="UP000664303"/>
    </source>
</evidence>
<feature type="domain" description="MacB-like periplasmic core" evidence="9">
    <location>
        <begin position="25"/>
        <end position="245"/>
    </location>
</feature>
<gene>
    <name evidence="10" type="ORF">JYP50_07800</name>
</gene>
<dbReference type="InterPro" id="IPR003838">
    <property type="entry name" value="ABC3_permease_C"/>
</dbReference>
<dbReference type="InterPro" id="IPR025857">
    <property type="entry name" value="MacB_PCD"/>
</dbReference>
<feature type="transmembrane region" description="Helical" evidence="7">
    <location>
        <begin position="287"/>
        <end position="314"/>
    </location>
</feature>
<organism evidence="10 11">
    <name type="scientific">Parahaliea mediterranea</name>
    <dbReference type="NCBI Taxonomy" id="651086"/>
    <lineage>
        <taxon>Bacteria</taxon>
        <taxon>Pseudomonadati</taxon>
        <taxon>Pseudomonadota</taxon>
        <taxon>Gammaproteobacteria</taxon>
        <taxon>Cellvibrionales</taxon>
        <taxon>Halieaceae</taxon>
        <taxon>Parahaliea</taxon>
    </lineage>
</organism>
<evidence type="ECO:0000256" key="7">
    <source>
        <dbReference type="SAM" id="Phobius"/>
    </source>
</evidence>
<dbReference type="GO" id="GO:0022857">
    <property type="term" value="F:transmembrane transporter activity"/>
    <property type="evidence" value="ECO:0007669"/>
    <property type="project" value="TreeGrafter"/>
</dbReference>
<comment type="subcellular location">
    <subcellularLocation>
        <location evidence="1">Cell membrane</location>
        <topology evidence="1">Multi-pass membrane protein</topology>
    </subcellularLocation>
</comment>
<name>A0A939DE82_9GAMM</name>
<dbReference type="Pfam" id="PF02687">
    <property type="entry name" value="FtsX"/>
    <property type="match status" value="1"/>
</dbReference>
<evidence type="ECO:0000256" key="6">
    <source>
        <dbReference type="ARBA" id="ARBA00038076"/>
    </source>
</evidence>
<feature type="transmembrane region" description="Helical" evidence="7">
    <location>
        <begin position="375"/>
        <end position="398"/>
    </location>
</feature>
<feature type="transmembrane region" description="Helical" evidence="7">
    <location>
        <begin position="334"/>
        <end position="363"/>
    </location>
</feature>
<sequence>MEIRPILATILRNPVGLILIGLQVALTLAIVVNALYIITTRLDNMRASAGIDEDNLLTISSTAFSGDESDTLANTRQDLDYLRGLPGVVDAMAVNTLPMAQSGWSTEIEASEDPDSHAVPTAIYFADHSLVNSLGLELIAGRPFREAEIKPYTMDQTLKPDVSIISAALALALFPDIDNPAQALGRHSWNGDENDRFATEIVGIVDGIKAPWKGFSVDIFNNVVFVPFIPLYGKTGSYAVRAEPGQLDRLLGSLQQELTELNPQRVVRDPRTFSEFRERFFRGDKSMAVMLSVVVGLLLLVNVLGIVGLVSFWVTQRTKQIGTRRALGATRGNILQYFLVENALISSAGVLLGAVLAMALNNWLASEFQVQRLPWHYLAGGSLALLLTGLAATCVPALRAAAIPPAIATRSV</sequence>
<keyword evidence="4 7" id="KW-1133">Transmembrane helix</keyword>
<feature type="domain" description="ABC3 transporter permease C-terminal" evidence="8">
    <location>
        <begin position="293"/>
        <end position="405"/>
    </location>
</feature>
<keyword evidence="5 7" id="KW-0472">Membrane</keyword>
<dbReference type="InterPro" id="IPR050250">
    <property type="entry name" value="Macrolide_Exporter_MacB"/>
</dbReference>
<evidence type="ECO:0000256" key="5">
    <source>
        <dbReference type="ARBA" id="ARBA00023136"/>
    </source>
</evidence>
<keyword evidence="2" id="KW-1003">Cell membrane</keyword>
<dbReference type="EMBL" id="JAFKCZ010000005">
    <property type="protein sequence ID" value="MBN7796489.1"/>
    <property type="molecule type" value="Genomic_DNA"/>
</dbReference>
<protein>
    <submittedName>
        <fullName evidence="10">FtsX-like permease family protein</fullName>
    </submittedName>
</protein>
<dbReference type="GO" id="GO:0005886">
    <property type="term" value="C:plasma membrane"/>
    <property type="evidence" value="ECO:0007669"/>
    <property type="project" value="UniProtKB-SubCell"/>
</dbReference>
<dbReference type="AlphaFoldDB" id="A0A939DE82"/>
<dbReference type="PANTHER" id="PTHR30572">
    <property type="entry name" value="MEMBRANE COMPONENT OF TRANSPORTER-RELATED"/>
    <property type="match status" value="1"/>
</dbReference>
<evidence type="ECO:0000256" key="1">
    <source>
        <dbReference type="ARBA" id="ARBA00004651"/>
    </source>
</evidence>
<evidence type="ECO:0000313" key="10">
    <source>
        <dbReference type="EMBL" id="MBN7796489.1"/>
    </source>
</evidence>
<accession>A0A939DE82</accession>
<dbReference type="RefSeq" id="WP_206559935.1">
    <property type="nucleotide sequence ID" value="NZ_JAFKCZ010000005.1"/>
</dbReference>
<keyword evidence="3 7" id="KW-0812">Transmembrane</keyword>